<gene>
    <name evidence="1" type="ORF">CPB83DRAFT_834109</name>
</gene>
<comment type="caution">
    <text evidence="1">The sequence shown here is derived from an EMBL/GenBank/DDBJ whole genome shotgun (WGS) entry which is preliminary data.</text>
</comment>
<reference evidence="1" key="1">
    <citation type="submission" date="2020-11" db="EMBL/GenBank/DDBJ databases">
        <authorList>
            <consortium name="DOE Joint Genome Institute"/>
            <person name="Ahrendt S."/>
            <person name="Riley R."/>
            <person name="Andreopoulos W."/>
            <person name="Labutti K."/>
            <person name="Pangilinan J."/>
            <person name="Ruiz-Duenas F.J."/>
            <person name="Barrasa J.M."/>
            <person name="Sanchez-Garcia M."/>
            <person name="Camarero S."/>
            <person name="Miyauchi S."/>
            <person name="Serrano A."/>
            <person name="Linde D."/>
            <person name="Babiker R."/>
            <person name="Drula E."/>
            <person name="Ayuso-Fernandez I."/>
            <person name="Pacheco R."/>
            <person name="Padilla G."/>
            <person name="Ferreira P."/>
            <person name="Barriuso J."/>
            <person name="Kellner H."/>
            <person name="Castanera R."/>
            <person name="Alfaro M."/>
            <person name="Ramirez L."/>
            <person name="Pisabarro A.G."/>
            <person name="Kuo A."/>
            <person name="Tritt A."/>
            <person name="Lipzen A."/>
            <person name="He G."/>
            <person name="Yan M."/>
            <person name="Ng V."/>
            <person name="Cullen D."/>
            <person name="Martin F."/>
            <person name="Rosso M.-N."/>
            <person name="Henrissat B."/>
            <person name="Hibbett D."/>
            <person name="Martinez A.T."/>
            <person name="Grigoriev I.V."/>
        </authorList>
    </citation>
    <scope>NUCLEOTIDE SEQUENCE</scope>
    <source>
        <strain evidence="1">CBS 506.95</strain>
    </source>
</reference>
<evidence type="ECO:0000313" key="2">
    <source>
        <dbReference type="Proteomes" id="UP000807306"/>
    </source>
</evidence>
<dbReference type="AlphaFoldDB" id="A0A9P6EL24"/>
<proteinExistence type="predicted"/>
<accession>A0A9P6EL24</accession>
<dbReference type="Proteomes" id="UP000807306">
    <property type="component" value="Unassembled WGS sequence"/>
</dbReference>
<dbReference type="OrthoDB" id="5336044at2759"/>
<sequence length="169" mass="18788">MGDTYSVGYLPWILDLQSWRIYDPSTIDGVGIIVGCNNGRFVVGDDLKTCRSVTLQPNAPNTSYAWVYTPEGAIFYRLWEHDHREQYVPNNQIVIAGEQPVVCAGEFRIAQAGHLTSVLVLINDVSGYVEKRGSESLGPVAVKLRGLGINLTRTSWYYDFKSVGSQDGR</sequence>
<name>A0A9P6EL24_9AGAR</name>
<keyword evidence="2" id="KW-1185">Reference proteome</keyword>
<organism evidence="1 2">
    <name type="scientific">Crepidotus variabilis</name>
    <dbReference type="NCBI Taxonomy" id="179855"/>
    <lineage>
        <taxon>Eukaryota</taxon>
        <taxon>Fungi</taxon>
        <taxon>Dikarya</taxon>
        <taxon>Basidiomycota</taxon>
        <taxon>Agaricomycotina</taxon>
        <taxon>Agaricomycetes</taxon>
        <taxon>Agaricomycetidae</taxon>
        <taxon>Agaricales</taxon>
        <taxon>Agaricineae</taxon>
        <taxon>Crepidotaceae</taxon>
        <taxon>Crepidotus</taxon>
    </lineage>
</organism>
<protein>
    <submittedName>
        <fullName evidence="1">Uncharacterized protein</fullName>
    </submittedName>
</protein>
<evidence type="ECO:0000313" key="1">
    <source>
        <dbReference type="EMBL" id="KAF9530757.1"/>
    </source>
</evidence>
<dbReference type="EMBL" id="MU157838">
    <property type="protein sequence ID" value="KAF9530757.1"/>
    <property type="molecule type" value="Genomic_DNA"/>
</dbReference>